<dbReference type="EnsemblMetazoa" id="Aqu2.1.02498_001">
    <property type="protein sequence ID" value="Aqu2.1.02498_001"/>
    <property type="gene ID" value="Aqu2.1.02498"/>
</dbReference>
<dbReference type="AlphaFoldDB" id="A0A1X7SKA2"/>
<dbReference type="InParanoid" id="A0A1X7SKA2"/>
<name>A0A1X7SKA2_AMPQE</name>
<reference evidence="1" key="1">
    <citation type="submission" date="2017-05" db="UniProtKB">
        <authorList>
            <consortium name="EnsemblMetazoa"/>
        </authorList>
    </citation>
    <scope>IDENTIFICATION</scope>
</reference>
<accession>A0A1X7SKA2</accession>
<protein>
    <submittedName>
        <fullName evidence="1">Uncharacterized protein</fullName>
    </submittedName>
</protein>
<organism evidence="1">
    <name type="scientific">Amphimedon queenslandica</name>
    <name type="common">Sponge</name>
    <dbReference type="NCBI Taxonomy" id="400682"/>
    <lineage>
        <taxon>Eukaryota</taxon>
        <taxon>Metazoa</taxon>
        <taxon>Porifera</taxon>
        <taxon>Demospongiae</taxon>
        <taxon>Heteroscleromorpha</taxon>
        <taxon>Haplosclerida</taxon>
        <taxon>Niphatidae</taxon>
        <taxon>Amphimedon</taxon>
    </lineage>
</organism>
<sequence length="61" mass="6557">MDASTRAALTSALTVIEAEEVVLPGGELKKGPVYVSIVQDTITETITDIIQYSSTTEQLKM</sequence>
<proteinExistence type="predicted"/>
<evidence type="ECO:0000313" key="1">
    <source>
        <dbReference type="EnsemblMetazoa" id="Aqu2.1.02498_001"/>
    </source>
</evidence>